<dbReference type="GO" id="GO:0004176">
    <property type="term" value="F:ATP-dependent peptidase activity"/>
    <property type="evidence" value="ECO:0007669"/>
    <property type="project" value="TreeGrafter"/>
</dbReference>
<dbReference type="RefSeq" id="WP_048090057.1">
    <property type="nucleotide sequence ID" value="NZ_JMIY01000003.1"/>
</dbReference>
<comment type="caution">
    <text evidence="4">The sequence shown here is derived from an EMBL/GenBank/DDBJ whole genome shotgun (WGS) entry which is preliminary data.</text>
</comment>
<reference evidence="4 5" key="1">
    <citation type="journal article" date="2013" name="Nature">
        <title>Anaerobic oxidation of methane coupled to nitrate reduction in a novel archaeal lineage.</title>
        <authorList>
            <person name="Haroon M.F."/>
            <person name="Hu S."/>
            <person name="Shi Y."/>
            <person name="Imelfort M."/>
            <person name="Keller J."/>
            <person name="Hugenholtz P."/>
            <person name="Yuan Z."/>
            <person name="Tyson G.W."/>
        </authorList>
    </citation>
    <scope>NUCLEOTIDE SEQUENCE [LARGE SCALE GENOMIC DNA]</scope>
    <source>
        <strain evidence="4 5">ANME-2d</strain>
    </source>
</reference>
<keyword evidence="1" id="KW-0067">ATP-binding</keyword>
<dbReference type="SUPFAM" id="SSF52540">
    <property type="entry name" value="P-loop containing nucleoside triphosphate hydrolases"/>
    <property type="match status" value="1"/>
</dbReference>
<dbReference type="CDD" id="cd19481">
    <property type="entry name" value="RecA-like_protease"/>
    <property type="match status" value="1"/>
</dbReference>
<name>A0A062V9K7_9EURY</name>
<evidence type="ECO:0000313" key="5">
    <source>
        <dbReference type="Proteomes" id="UP000027153"/>
    </source>
</evidence>
<dbReference type="GO" id="GO:0016887">
    <property type="term" value="F:ATP hydrolysis activity"/>
    <property type="evidence" value="ECO:0007669"/>
    <property type="project" value="InterPro"/>
</dbReference>
<feature type="region of interest" description="Disordered" evidence="2">
    <location>
        <begin position="1"/>
        <end position="21"/>
    </location>
</feature>
<dbReference type="Pfam" id="PF23902">
    <property type="entry name" value="AAA_lid_PRS2_C"/>
    <property type="match status" value="1"/>
</dbReference>
<dbReference type="GO" id="GO:0005524">
    <property type="term" value="F:ATP binding"/>
    <property type="evidence" value="ECO:0007669"/>
    <property type="project" value="UniProtKB-KW"/>
</dbReference>
<dbReference type="GO" id="GO:0005886">
    <property type="term" value="C:plasma membrane"/>
    <property type="evidence" value="ECO:0007669"/>
    <property type="project" value="TreeGrafter"/>
</dbReference>
<proteinExistence type="inferred from homology"/>
<dbReference type="InterPro" id="IPR003960">
    <property type="entry name" value="ATPase_AAA_CS"/>
</dbReference>
<evidence type="ECO:0000313" key="4">
    <source>
        <dbReference type="EMBL" id="KCZ72035.1"/>
    </source>
</evidence>
<dbReference type="EMBL" id="JMIY01000003">
    <property type="protein sequence ID" value="KCZ72035.1"/>
    <property type="molecule type" value="Genomic_DNA"/>
</dbReference>
<dbReference type="OrthoDB" id="77269at2157"/>
<keyword evidence="1" id="KW-0547">Nucleotide-binding</keyword>
<protein>
    <submittedName>
        <fullName evidence="4">Putative ATPase (AAA+ superfamily)</fullName>
    </submittedName>
</protein>
<accession>A0A062V9K7</accession>
<dbReference type="AlphaFoldDB" id="A0A062V9K7"/>
<feature type="compositionally biased region" description="Basic residues" evidence="2">
    <location>
        <begin position="1"/>
        <end position="13"/>
    </location>
</feature>
<dbReference type="Gene3D" id="3.40.50.300">
    <property type="entry name" value="P-loop containing nucleotide triphosphate hydrolases"/>
    <property type="match status" value="1"/>
</dbReference>
<dbReference type="InterPro" id="IPR057408">
    <property type="entry name" value="PRS2_C_AAA_lid"/>
</dbReference>
<evidence type="ECO:0000256" key="1">
    <source>
        <dbReference type="RuleBase" id="RU003651"/>
    </source>
</evidence>
<sequence>MRSKQRVSSKKGNKYSPGAKENGAKTVVVKPAGYPLKGMFHEYPEPAELDVFEFYAREQWSGFIVKKGDYLFDRRMFPDFAFKVIDVDPENSEIGKDTRFVVEDYDADFFVPEIKSTVTFKQVIGQDKAKQKCRIIERFLSNPLKFGGWAPKNILFYGPAGTGKTMIAKALANSVDVPLLAIKATKLIGEFVGDGARQIHQLYEKAEELSPCIIFIDEFDAIALNRSYQEIRGDVAEIVNALLTEMDGIDERDGICTIAATNMLYALDPAVRSRFEEEIEFTLPTVQERYEILKSYTRKFPVKLEKDVNLDTIAKHTSGFSGRDLVEKLLKNALHKAILSGSKVTEDHIEQALEETKGKRSEPPKGMFA</sequence>
<evidence type="ECO:0000256" key="2">
    <source>
        <dbReference type="SAM" id="MobiDB-lite"/>
    </source>
</evidence>
<dbReference type="Proteomes" id="UP000027153">
    <property type="component" value="Unassembled WGS sequence"/>
</dbReference>
<gene>
    <name evidence="4" type="ORF">ANME2D_01435</name>
</gene>
<organism evidence="4 5">
    <name type="scientific">Candidatus Methanoperedens nitratireducens</name>
    <dbReference type="NCBI Taxonomy" id="1392998"/>
    <lineage>
        <taxon>Archaea</taxon>
        <taxon>Methanobacteriati</taxon>
        <taxon>Methanobacteriota</taxon>
        <taxon>Stenosarchaea group</taxon>
        <taxon>Methanomicrobia</taxon>
        <taxon>Methanosarcinales</taxon>
        <taxon>ANME-2 cluster</taxon>
        <taxon>Candidatus Methanoperedentaceae</taxon>
        <taxon>Candidatus Methanoperedens</taxon>
    </lineage>
</organism>
<dbReference type="Pfam" id="PF00004">
    <property type="entry name" value="AAA"/>
    <property type="match status" value="1"/>
</dbReference>
<dbReference type="GO" id="GO:0030163">
    <property type="term" value="P:protein catabolic process"/>
    <property type="evidence" value="ECO:0007669"/>
    <property type="project" value="TreeGrafter"/>
</dbReference>
<evidence type="ECO:0000259" key="3">
    <source>
        <dbReference type="SMART" id="SM00382"/>
    </source>
</evidence>
<dbReference type="PANTHER" id="PTHR23076">
    <property type="entry name" value="METALLOPROTEASE M41 FTSH"/>
    <property type="match status" value="1"/>
</dbReference>
<feature type="domain" description="AAA+ ATPase" evidence="3">
    <location>
        <begin position="150"/>
        <end position="285"/>
    </location>
</feature>
<dbReference type="PATRIC" id="fig|1392998.3.peg.1443"/>
<dbReference type="InterPro" id="IPR027417">
    <property type="entry name" value="P-loop_NTPase"/>
</dbReference>
<dbReference type="GO" id="GO:0006508">
    <property type="term" value="P:proteolysis"/>
    <property type="evidence" value="ECO:0007669"/>
    <property type="project" value="TreeGrafter"/>
</dbReference>
<dbReference type="PANTHER" id="PTHR23076:SF97">
    <property type="entry name" value="ATP-DEPENDENT ZINC METALLOPROTEASE YME1L1"/>
    <property type="match status" value="1"/>
</dbReference>
<dbReference type="InterPro" id="IPR003593">
    <property type="entry name" value="AAA+_ATPase"/>
</dbReference>
<dbReference type="InterPro" id="IPR057405">
    <property type="entry name" value="PRS2-like_N"/>
</dbReference>
<dbReference type="Pfam" id="PF23900">
    <property type="entry name" value="PRS2_N"/>
    <property type="match status" value="1"/>
</dbReference>
<dbReference type="Gene3D" id="1.10.8.60">
    <property type="match status" value="1"/>
</dbReference>
<dbReference type="PROSITE" id="PS00674">
    <property type="entry name" value="AAA"/>
    <property type="match status" value="1"/>
</dbReference>
<dbReference type="SMART" id="SM00382">
    <property type="entry name" value="AAA"/>
    <property type="match status" value="1"/>
</dbReference>
<comment type="similarity">
    <text evidence="1">Belongs to the AAA ATPase family.</text>
</comment>
<dbReference type="InterPro" id="IPR003959">
    <property type="entry name" value="ATPase_AAA_core"/>
</dbReference>
<keyword evidence="5" id="KW-1185">Reference proteome</keyword>